<evidence type="ECO:0000256" key="2">
    <source>
        <dbReference type="ARBA" id="ARBA00023163"/>
    </source>
</evidence>
<evidence type="ECO:0000313" key="4">
    <source>
        <dbReference type="EMBL" id="CAA9363420.1"/>
    </source>
</evidence>
<keyword evidence="2" id="KW-0804">Transcription</keyword>
<proteinExistence type="predicted"/>
<reference evidence="4" key="1">
    <citation type="submission" date="2020-02" db="EMBL/GenBank/DDBJ databases">
        <authorList>
            <person name="Meier V. D."/>
        </authorList>
    </citation>
    <scope>NUCLEOTIDE SEQUENCE</scope>
    <source>
        <strain evidence="4">AVDCRST_MAG16</strain>
    </source>
</reference>
<accession>A0A6J4MM97</accession>
<evidence type="ECO:0000256" key="1">
    <source>
        <dbReference type="ARBA" id="ARBA00023015"/>
    </source>
</evidence>
<feature type="domain" description="Putative zinc-finger" evidence="3">
    <location>
        <begin position="9"/>
        <end position="43"/>
    </location>
</feature>
<dbReference type="AlphaFoldDB" id="A0A6J4MM97"/>
<name>A0A6J4MM97_9ACTN</name>
<protein>
    <recommendedName>
        <fullName evidence="3">Putative zinc-finger domain-containing protein</fullName>
    </recommendedName>
</protein>
<gene>
    <name evidence="4" type="ORF">AVDCRST_MAG16-3239</name>
</gene>
<keyword evidence="1" id="KW-0805">Transcription regulation</keyword>
<dbReference type="EMBL" id="CADCUE010000303">
    <property type="protein sequence ID" value="CAA9363420.1"/>
    <property type="molecule type" value="Genomic_DNA"/>
</dbReference>
<dbReference type="InterPro" id="IPR041916">
    <property type="entry name" value="Anti_sigma_zinc_sf"/>
</dbReference>
<sequence>MTGPDDLACSELVELVTDYLEDALEPDVRARFEQHLPTCPGCAEHLEQVRRTISVLGAVPQDERLSPQTRARLLAAFREWRAQPQPEV</sequence>
<dbReference type="Pfam" id="PF13490">
    <property type="entry name" value="zf-HC2"/>
    <property type="match status" value="1"/>
</dbReference>
<dbReference type="InterPro" id="IPR027383">
    <property type="entry name" value="Znf_put"/>
</dbReference>
<evidence type="ECO:0000259" key="3">
    <source>
        <dbReference type="Pfam" id="PF13490"/>
    </source>
</evidence>
<organism evidence="4">
    <name type="scientific">uncultured Frankineae bacterium</name>
    <dbReference type="NCBI Taxonomy" id="437475"/>
    <lineage>
        <taxon>Bacteria</taxon>
        <taxon>Bacillati</taxon>
        <taxon>Actinomycetota</taxon>
        <taxon>Actinomycetes</taxon>
        <taxon>Frankiales</taxon>
        <taxon>environmental samples</taxon>
    </lineage>
</organism>
<dbReference type="Gene3D" id="1.10.10.1320">
    <property type="entry name" value="Anti-sigma factor, zinc-finger domain"/>
    <property type="match status" value="1"/>
</dbReference>